<dbReference type="Gene3D" id="3.40.309.10">
    <property type="entry name" value="Aldehyde Dehydrogenase, Chain A, domain 2"/>
    <property type="match status" value="1"/>
</dbReference>
<keyword evidence="2 4" id="KW-0560">Oxidoreductase</keyword>
<name>A0A2N7LAY5_9GAMM</name>
<protein>
    <submittedName>
        <fullName evidence="6">Succinate-semialdehyde dehydrogenase (NADP(+))</fullName>
    </submittedName>
</protein>
<evidence type="ECO:0000256" key="4">
    <source>
        <dbReference type="RuleBase" id="RU003345"/>
    </source>
</evidence>
<dbReference type="Proteomes" id="UP000235387">
    <property type="component" value="Unassembled WGS sequence"/>
</dbReference>
<dbReference type="InterPro" id="IPR016160">
    <property type="entry name" value="Ald_DH_CS_CYS"/>
</dbReference>
<dbReference type="InterPro" id="IPR015590">
    <property type="entry name" value="Aldehyde_DH_dom"/>
</dbReference>
<dbReference type="InterPro" id="IPR010102">
    <property type="entry name" value="Succ_semiAld_DH"/>
</dbReference>
<dbReference type="InterPro" id="IPR050740">
    <property type="entry name" value="Aldehyde_DH_Superfamily"/>
</dbReference>
<dbReference type="RefSeq" id="WP_102390800.1">
    <property type="nucleotide sequence ID" value="NZ_MDAL01000018.1"/>
</dbReference>
<proteinExistence type="inferred from homology"/>
<evidence type="ECO:0000313" key="6">
    <source>
        <dbReference type="EMBL" id="PMN92292.1"/>
    </source>
</evidence>
<dbReference type="EMBL" id="MDAL01000018">
    <property type="protein sequence ID" value="PMN92292.1"/>
    <property type="molecule type" value="Genomic_DNA"/>
</dbReference>
<gene>
    <name evidence="6" type="primary">gabD</name>
    <name evidence="6" type="ORF">BCT23_14990</name>
</gene>
<evidence type="ECO:0000256" key="3">
    <source>
        <dbReference type="PROSITE-ProRule" id="PRU10007"/>
    </source>
</evidence>
<dbReference type="InterPro" id="IPR016161">
    <property type="entry name" value="Ald_DH/histidinol_DH"/>
</dbReference>
<evidence type="ECO:0000313" key="7">
    <source>
        <dbReference type="Proteomes" id="UP000235387"/>
    </source>
</evidence>
<comment type="caution">
    <text evidence="6">The sequence shown here is derived from an EMBL/GenBank/DDBJ whole genome shotgun (WGS) entry which is preliminary data.</text>
</comment>
<dbReference type="CDD" id="cd07103">
    <property type="entry name" value="ALDH_F5_SSADH_GabD"/>
    <property type="match status" value="1"/>
</dbReference>
<feature type="active site" evidence="3">
    <location>
        <position position="255"/>
    </location>
</feature>
<dbReference type="Gene3D" id="3.40.605.10">
    <property type="entry name" value="Aldehyde Dehydrogenase, Chain A, domain 1"/>
    <property type="match status" value="1"/>
</dbReference>
<dbReference type="InterPro" id="IPR016163">
    <property type="entry name" value="Ald_DH_C"/>
</dbReference>
<organism evidence="6 7">
    <name type="scientific">Enterovibrio norvegicus</name>
    <dbReference type="NCBI Taxonomy" id="188144"/>
    <lineage>
        <taxon>Bacteria</taxon>
        <taxon>Pseudomonadati</taxon>
        <taxon>Pseudomonadota</taxon>
        <taxon>Gammaproteobacteria</taxon>
        <taxon>Vibrionales</taxon>
        <taxon>Vibrionaceae</taxon>
        <taxon>Enterovibrio</taxon>
    </lineage>
</organism>
<dbReference type="PANTHER" id="PTHR43353">
    <property type="entry name" value="SUCCINATE-SEMIALDEHYDE DEHYDROGENASE, MITOCHONDRIAL"/>
    <property type="match status" value="1"/>
</dbReference>
<dbReference type="AlphaFoldDB" id="A0A2N7LAY5"/>
<accession>A0A2N7LAY5</accession>
<dbReference type="FunFam" id="3.40.605.10:FF:000005">
    <property type="entry name" value="Succinate-semialdehyde dehydrogenase I"/>
    <property type="match status" value="1"/>
</dbReference>
<dbReference type="PANTHER" id="PTHR43353:SF5">
    <property type="entry name" value="SUCCINATE-SEMIALDEHYDE DEHYDROGENASE, MITOCHONDRIAL"/>
    <property type="match status" value="1"/>
</dbReference>
<feature type="domain" description="Aldehyde dehydrogenase" evidence="5">
    <location>
        <begin position="19"/>
        <end position="477"/>
    </location>
</feature>
<evidence type="ECO:0000256" key="1">
    <source>
        <dbReference type="ARBA" id="ARBA00009986"/>
    </source>
</evidence>
<dbReference type="InterPro" id="IPR029510">
    <property type="entry name" value="Ald_DH_CS_GLU"/>
</dbReference>
<dbReference type="SUPFAM" id="SSF53720">
    <property type="entry name" value="ALDH-like"/>
    <property type="match status" value="1"/>
</dbReference>
<dbReference type="FunFam" id="3.40.309.10:FF:000004">
    <property type="entry name" value="Succinate-semialdehyde dehydrogenase I"/>
    <property type="match status" value="1"/>
</dbReference>
<dbReference type="PROSITE" id="PS00687">
    <property type="entry name" value="ALDEHYDE_DEHYDR_GLU"/>
    <property type="match status" value="1"/>
</dbReference>
<reference evidence="7" key="1">
    <citation type="submission" date="2016-07" db="EMBL/GenBank/DDBJ databases">
        <title>Nontailed viruses are major unrecognized killers of bacteria in the ocean.</title>
        <authorList>
            <person name="Kauffman K."/>
            <person name="Hussain F."/>
            <person name="Yang J."/>
            <person name="Arevalo P."/>
            <person name="Brown J."/>
            <person name="Cutler M."/>
            <person name="Kelly L."/>
            <person name="Polz M.F."/>
        </authorList>
    </citation>
    <scope>NUCLEOTIDE SEQUENCE [LARGE SCALE GENOMIC DNA]</scope>
    <source>
        <strain evidence="7">10N.261.45.A10</strain>
    </source>
</reference>
<evidence type="ECO:0000259" key="5">
    <source>
        <dbReference type="Pfam" id="PF00171"/>
    </source>
</evidence>
<dbReference type="GO" id="GO:0009450">
    <property type="term" value="P:gamma-aminobutyric acid catabolic process"/>
    <property type="evidence" value="ECO:0007669"/>
    <property type="project" value="InterPro"/>
</dbReference>
<dbReference type="NCBIfam" id="TIGR01780">
    <property type="entry name" value="SSADH"/>
    <property type="match status" value="1"/>
</dbReference>
<comment type="similarity">
    <text evidence="1 4">Belongs to the aldehyde dehydrogenase family.</text>
</comment>
<dbReference type="GO" id="GO:0004777">
    <property type="term" value="F:succinate-semialdehyde dehydrogenase (NAD+) activity"/>
    <property type="evidence" value="ECO:0007669"/>
    <property type="project" value="TreeGrafter"/>
</dbReference>
<sequence length="484" mass="52102">MQLSDPRLYRQQAYINGNWTDSEAQSAIEVTNPATGERLGTIPNLGGAETANAISAAQSAWSDWKAKTGKERGLILRRWYDLVMEHIDDLAMIITLENGKPLAEAHGEVLYAASFLDWFAEEARRHYGDVIPQTKGDQRLFAIRQPVGVCGAIIAWNFPCTLVTRKVAPALAAGCTVVLRPASQTPLSALALAELAERAGVPAGVFNVVTGDARPIGAELTANETVRKITFTGSTPIGRLLMQQAAPTVKRLSLELGGNAPFIVFEDADVEKAVDALMVSKFRNAGQTCVCANRVFVHDSIYEEFARRAAESVREMKVGNGLEQGVSIGPLIDDAGVEKVSALVEDAVTKGARLLVGGKRHALGGGFYEPTVLADVGPDMDVAREEIFGPVVTLFRFESENDVVQRANAVETGLAGYFFSRDTSRVWRVAEALEVGIVGVNTGMFSNEVGPFGGVKQSGFGREGSRYGLDDFSDLKYICLGDVD</sequence>
<dbReference type="PROSITE" id="PS00070">
    <property type="entry name" value="ALDEHYDE_DEHYDR_CYS"/>
    <property type="match status" value="1"/>
</dbReference>
<evidence type="ECO:0000256" key="2">
    <source>
        <dbReference type="ARBA" id="ARBA00023002"/>
    </source>
</evidence>
<dbReference type="InterPro" id="IPR016162">
    <property type="entry name" value="Ald_DH_N"/>
</dbReference>
<dbReference type="Pfam" id="PF00171">
    <property type="entry name" value="Aldedh"/>
    <property type="match status" value="1"/>
</dbReference>